<evidence type="ECO:0000256" key="6">
    <source>
        <dbReference type="ARBA" id="ARBA00023015"/>
    </source>
</evidence>
<dbReference type="Pfam" id="PF00096">
    <property type="entry name" value="zf-C2H2"/>
    <property type="match status" value="3"/>
</dbReference>
<sequence>MLKDLLVLSDTKYNFIRISNIFYGWESLFQIAKGATYTQTANGHPVVLMPDNVGPPKSCPGKIDFRKPRRRRPYATLRRHRTSFDLTNQVIVYFDPDGSGRCKVVGGGGTTAGYGGGGDEQSSAGQKSVDVNRKGRPKGSKNKSPISSSSPSLSGSFNYRSQKRSLTYTFAGPVKCKSCDRTFDGDPVAHCLEHHRSVCPICGRTYRPPLNTHIKSHGTRHVLLTVTCYECFVCKEKFGNAQTMAEHLRAEHRDVTAAAECSLCGDTTTAFATAEAAVDHLVDAHCPRKKFSHPTVYRCRVCLAGFKSQINVLRHACNKIKSPHCAQCGKTFPSKMRYAFHLQFHEHPKWATMHLHCDLCLAEFDDEYQLYDHIRFRHELHDKAVCEVCGRTFKSSMGLNIHRRYHNGSRDFACGSCDKSFLNKSTLREHEISHMDVKPFQCHICGQYLSRASRLRSHVKTHRAAESTDQLCYCCGQCGYVAPNPTAVAEHIGKQHCDDTANNECYALQLSSVVKCEYCDSTYLSSVHLNSHREAAHAGGGVGNAEPFICVVCSSTFSTYSRLTTHKLTHGINMESTCGAPVQQQQPEPDDLNQPGDFLEDTVSDRFEIPQFFSCEYCSKMCLHYTYFCLHRRLKHPPGVQTHTCERCSVDFKTSWRLSYHRKTVHGQQADEKPAEKFNCTVCSRQFVKIGALNLHKTRTHIDVVGDVCKYLCHLCGKFFSSEFSLRAHVKTHELAVGGVLAPAQVTLLGGCIGNDDRSLVDNHSYRSEPSAMAPPQTVHIRQNHRRRTYRKPIATAAAAAACLTSPVKKSCPYCTLTTDDEAAFIEHVNGHIGYCNPVLPAGTVCELCEASFGDATQLKYHLDDHVNANQAILCQACYSPFLSSAARDVHVAKECPSTTMLVDCAPTGAAVPPRVEFVPSEVKSVSPSTPPEVKSVSPSTPPEVKSVSPSTPPEVKPVSPFTPPEVKSVSLSTPPQVKSVSPHTPLEVKSVSTSTPLEVESVSTSTQPPDVKFVGLSDTPQSDARPALIVDCSEIFGGCKGITNDRSSLQKSAEFPIEPNADNNGSLEFSVLDELLSIMSTPRTLVALDSIDYQPPEDMSLDAIFDSISTNI</sequence>
<keyword evidence="6" id="KW-0805">Transcription regulation</keyword>
<dbReference type="SMART" id="SM00355">
    <property type="entry name" value="ZnF_C2H2"/>
    <property type="match status" value="18"/>
</dbReference>
<dbReference type="PROSITE" id="PS00028">
    <property type="entry name" value="ZINC_FINGER_C2H2_1"/>
    <property type="match status" value="11"/>
</dbReference>
<evidence type="ECO:0000256" key="1">
    <source>
        <dbReference type="ARBA" id="ARBA00004123"/>
    </source>
</evidence>
<feature type="domain" description="C2H2-type" evidence="12">
    <location>
        <begin position="548"/>
        <end position="570"/>
    </location>
</feature>
<dbReference type="GO" id="GO:0008270">
    <property type="term" value="F:zinc ion binding"/>
    <property type="evidence" value="ECO:0007669"/>
    <property type="project" value="UniProtKB-KW"/>
</dbReference>
<evidence type="ECO:0000256" key="3">
    <source>
        <dbReference type="ARBA" id="ARBA00022737"/>
    </source>
</evidence>
<dbReference type="OrthoDB" id="654211at2759"/>
<organism evidence="13 14">
    <name type="scientific">Acyrthosiphon pisum</name>
    <name type="common">Pea aphid</name>
    <dbReference type="NCBI Taxonomy" id="7029"/>
    <lineage>
        <taxon>Eukaryota</taxon>
        <taxon>Metazoa</taxon>
        <taxon>Ecdysozoa</taxon>
        <taxon>Arthropoda</taxon>
        <taxon>Hexapoda</taxon>
        <taxon>Insecta</taxon>
        <taxon>Pterygota</taxon>
        <taxon>Neoptera</taxon>
        <taxon>Paraneoptera</taxon>
        <taxon>Hemiptera</taxon>
        <taxon>Sternorrhyncha</taxon>
        <taxon>Aphidomorpha</taxon>
        <taxon>Aphidoidea</taxon>
        <taxon>Aphididae</taxon>
        <taxon>Macrosiphini</taxon>
        <taxon>Acyrthosiphon</taxon>
    </lineage>
</organism>
<accession>A0A8R2JNF7</accession>
<dbReference type="GO" id="GO:0005634">
    <property type="term" value="C:nucleus"/>
    <property type="evidence" value="ECO:0007669"/>
    <property type="project" value="UniProtKB-SubCell"/>
</dbReference>
<dbReference type="KEGG" id="api:103309806"/>
<feature type="compositionally biased region" description="Polar residues" evidence="11">
    <location>
        <begin position="970"/>
        <end position="983"/>
    </location>
</feature>
<dbReference type="Gene3D" id="3.30.160.60">
    <property type="entry name" value="Classic Zinc Finger"/>
    <property type="match status" value="7"/>
</dbReference>
<dbReference type="PROSITE" id="PS50157">
    <property type="entry name" value="ZINC_FINGER_C2H2_2"/>
    <property type="match status" value="11"/>
</dbReference>
<keyword evidence="7" id="KW-0238">DNA-binding</keyword>
<evidence type="ECO:0000313" key="14">
    <source>
        <dbReference type="Proteomes" id="UP000007819"/>
    </source>
</evidence>
<reference evidence="13" key="2">
    <citation type="submission" date="2022-06" db="UniProtKB">
        <authorList>
            <consortium name="EnsemblMetazoa"/>
        </authorList>
    </citation>
    <scope>IDENTIFICATION</scope>
</reference>
<feature type="region of interest" description="Disordered" evidence="11">
    <location>
        <begin position="113"/>
        <end position="156"/>
    </location>
</feature>
<keyword evidence="14" id="KW-1185">Reference proteome</keyword>
<comment type="subcellular location">
    <subcellularLocation>
        <location evidence="1">Nucleus</location>
    </subcellularLocation>
</comment>
<feature type="domain" description="C2H2-type" evidence="12">
    <location>
        <begin position="384"/>
        <end position="411"/>
    </location>
</feature>
<feature type="domain" description="C2H2-type" evidence="12">
    <location>
        <begin position="711"/>
        <end position="733"/>
    </location>
</feature>
<feature type="domain" description="C2H2-type" evidence="12">
    <location>
        <begin position="643"/>
        <end position="671"/>
    </location>
</feature>
<dbReference type="GO" id="GO:0000981">
    <property type="term" value="F:DNA-binding transcription factor activity, RNA polymerase II-specific"/>
    <property type="evidence" value="ECO:0007669"/>
    <property type="project" value="TreeGrafter"/>
</dbReference>
<feature type="domain" description="C2H2-type" evidence="12">
    <location>
        <begin position="844"/>
        <end position="871"/>
    </location>
</feature>
<protein>
    <recommendedName>
        <fullName evidence="12">C2H2-type domain-containing protein</fullName>
    </recommendedName>
</protein>
<feature type="region of interest" description="Disordered" evidence="11">
    <location>
        <begin position="923"/>
        <end position="994"/>
    </location>
</feature>
<evidence type="ECO:0000256" key="2">
    <source>
        <dbReference type="ARBA" id="ARBA00022723"/>
    </source>
</evidence>
<name>A0A8R2JNF7_ACYPI</name>
<dbReference type="PANTHER" id="PTHR24384:SF189">
    <property type="entry name" value="C2H2-TYPE DOMAIN-CONTAINING PROTEIN-RELATED"/>
    <property type="match status" value="1"/>
</dbReference>
<evidence type="ECO:0000256" key="5">
    <source>
        <dbReference type="ARBA" id="ARBA00022833"/>
    </source>
</evidence>
<evidence type="ECO:0000256" key="4">
    <source>
        <dbReference type="ARBA" id="ARBA00022771"/>
    </source>
</evidence>
<evidence type="ECO:0000313" key="13">
    <source>
        <dbReference type="EnsemblMetazoa" id="XP_029342625.1"/>
    </source>
</evidence>
<feature type="domain" description="C2H2-type" evidence="12">
    <location>
        <begin position="678"/>
        <end position="701"/>
    </location>
</feature>
<dbReference type="GeneID" id="103309806"/>
<evidence type="ECO:0000256" key="7">
    <source>
        <dbReference type="ARBA" id="ARBA00023125"/>
    </source>
</evidence>
<keyword evidence="8" id="KW-0804">Transcription</keyword>
<proteinExistence type="predicted"/>
<dbReference type="InterPro" id="IPR036236">
    <property type="entry name" value="Znf_C2H2_sf"/>
</dbReference>
<evidence type="ECO:0000256" key="11">
    <source>
        <dbReference type="SAM" id="MobiDB-lite"/>
    </source>
</evidence>
<dbReference type="RefSeq" id="XP_029342625.1">
    <property type="nucleotide sequence ID" value="XM_029486765.1"/>
</dbReference>
<feature type="compositionally biased region" description="Pro residues" evidence="11">
    <location>
        <begin position="951"/>
        <end position="964"/>
    </location>
</feature>
<evidence type="ECO:0000259" key="12">
    <source>
        <dbReference type="PROSITE" id="PS50157"/>
    </source>
</evidence>
<dbReference type="InterPro" id="IPR013087">
    <property type="entry name" value="Znf_C2H2_type"/>
</dbReference>
<dbReference type="AlphaFoldDB" id="A0A8R2JNF7"/>
<dbReference type="GO" id="GO:0000978">
    <property type="term" value="F:RNA polymerase II cis-regulatory region sequence-specific DNA binding"/>
    <property type="evidence" value="ECO:0007669"/>
    <property type="project" value="TreeGrafter"/>
</dbReference>
<keyword evidence="4 10" id="KW-0863">Zinc-finger</keyword>
<keyword evidence="2" id="KW-0479">Metal-binding</keyword>
<evidence type="ECO:0000256" key="8">
    <source>
        <dbReference type="ARBA" id="ARBA00023163"/>
    </source>
</evidence>
<reference evidence="14" key="1">
    <citation type="submission" date="2010-06" db="EMBL/GenBank/DDBJ databases">
        <authorList>
            <person name="Jiang H."/>
            <person name="Abraham K."/>
            <person name="Ali S."/>
            <person name="Alsbrooks S.L."/>
            <person name="Anim B.N."/>
            <person name="Anosike U.S."/>
            <person name="Attaway T."/>
            <person name="Bandaranaike D.P."/>
            <person name="Battles P.K."/>
            <person name="Bell S.N."/>
            <person name="Bell A.V."/>
            <person name="Beltran B."/>
            <person name="Bickham C."/>
            <person name="Bustamante Y."/>
            <person name="Caleb T."/>
            <person name="Canada A."/>
            <person name="Cardenas V."/>
            <person name="Carter K."/>
            <person name="Chacko J."/>
            <person name="Chandrabose M.N."/>
            <person name="Chavez D."/>
            <person name="Chavez A."/>
            <person name="Chen L."/>
            <person name="Chu H.-S."/>
            <person name="Claassen K.J."/>
            <person name="Cockrell R."/>
            <person name="Collins M."/>
            <person name="Cooper J.A."/>
            <person name="Cree A."/>
            <person name="Curry S.M."/>
            <person name="Da Y."/>
            <person name="Dao M.D."/>
            <person name="Das B."/>
            <person name="Davila M.-L."/>
            <person name="Davy-Carroll L."/>
            <person name="Denson S."/>
            <person name="Dinh H."/>
            <person name="Ebong V.E."/>
            <person name="Edwards J.R."/>
            <person name="Egan A."/>
            <person name="El-Daye J."/>
            <person name="Escobedo L."/>
            <person name="Fernandez S."/>
            <person name="Fernando P.R."/>
            <person name="Flagg N."/>
            <person name="Forbes L.D."/>
            <person name="Fowler R.G."/>
            <person name="Fu Q."/>
            <person name="Gabisi R.A."/>
            <person name="Ganer J."/>
            <person name="Garbino Pronczuk A."/>
            <person name="Garcia R.M."/>
            <person name="Garner T."/>
            <person name="Garrett T.E."/>
            <person name="Gonzalez D.A."/>
            <person name="Hamid H."/>
            <person name="Hawkins E.S."/>
            <person name="Hirani K."/>
            <person name="Hogues M.E."/>
            <person name="Hollins B."/>
            <person name="Hsiao C.-H."/>
            <person name="Jabil R."/>
            <person name="James M.L."/>
            <person name="Jhangiani S.N."/>
            <person name="Johnson B."/>
            <person name="Johnson Q."/>
            <person name="Joshi V."/>
            <person name="Kalu J.B."/>
            <person name="Kam C."/>
            <person name="Kashfia A."/>
            <person name="Keebler J."/>
            <person name="Kisamo H."/>
            <person name="Kovar C.L."/>
            <person name="Lago L.A."/>
            <person name="Lai C.-Y."/>
            <person name="Laidlaw J."/>
            <person name="Lara F."/>
            <person name="Le T.-K."/>
            <person name="Lee S.L."/>
            <person name="Legall F.H."/>
            <person name="Lemon S.J."/>
            <person name="Lewis L.R."/>
            <person name="Li B."/>
            <person name="Liu Y."/>
            <person name="Liu Y.-S."/>
            <person name="Lopez J."/>
            <person name="Lozado R.J."/>
            <person name="Lu J."/>
            <person name="Madu R.C."/>
            <person name="Maheshwari M."/>
            <person name="Maheshwari R."/>
            <person name="Malloy K."/>
            <person name="Martinez E."/>
            <person name="Mathew T."/>
            <person name="Mercado I.C."/>
            <person name="Mercado C."/>
            <person name="Meyer B."/>
            <person name="Montgomery K."/>
            <person name="Morgan M.B."/>
            <person name="Munidasa M."/>
            <person name="Nazareth L.V."/>
            <person name="Nelson J."/>
            <person name="Ng B.M."/>
            <person name="Nguyen N.B."/>
            <person name="Nguyen P.Q."/>
            <person name="Nguyen T."/>
            <person name="Obregon M."/>
            <person name="Okwuonu G.O."/>
            <person name="Onwere C.G."/>
            <person name="Orozco G."/>
            <person name="Parra A."/>
            <person name="Patel S."/>
            <person name="Patil S."/>
            <person name="Perez A."/>
            <person name="Perez Y."/>
            <person name="Pham C."/>
            <person name="Primus E.L."/>
            <person name="Pu L.-L."/>
            <person name="Puazo M."/>
            <person name="Qin X."/>
            <person name="Quiroz J.B."/>
            <person name="Reese J."/>
            <person name="Richards S."/>
            <person name="Rives C.M."/>
            <person name="Robberts R."/>
            <person name="Ruiz S.J."/>
            <person name="Ruiz M.J."/>
            <person name="Santibanez J."/>
            <person name="Schneider B.W."/>
            <person name="Sisson I."/>
            <person name="Smith M."/>
            <person name="Sodergren E."/>
            <person name="Song X.-Z."/>
            <person name="Song B.B."/>
            <person name="Summersgill H."/>
            <person name="Thelus R."/>
            <person name="Thornton R.D."/>
            <person name="Trejos Z.Y."/>
            <person name="Usmani K."/>
            <person name="Vattathil S."/>
            <person name="Villasana D."/>
            <person name="Walker D.L."/>
            <person name="Wang S."/>
            <person name="Wang K."/>
            <person name="White C.S."/>
            <person name="Williams A.C."/>
            <person name="Williamson J."/>
            <person name="Wilson K."/>
            <person name="Woghiren I.O."/>
            <person name="Woodworth J.R."/>
            <person name="Worley K.C."/>
            <person name="Wright R.A."/>
            <person name="Wu W."/>
            <person name="Young L."/>
            <person name="Zhang L."/>
            <person name="Zhang J."/>
            <person name="Zhu Y."/>
            <person name="Muzny D.M."/>
            <person name="Weinstock G."/>
            <person name="Gibbs R.A."/>
        </authorList>
    </citation>
    <scope>NUCLEOTIDE SEQUENCE [LARGE SCALE GENOMIC DNA]</scope>
    <source>
        <strain evidence="14">LSR1</strain>
    </source>
</reference>
<feature type="domain" description="C2H2-type" evidence="12">
    <location>
        <begin position="514"/>
        <end position="539"/>
    </location>
</feature>
<keyword evidence="5" id="KW-0862">Zinc</keyword>
<evidence type="ECO:0000256" key="10">
    <source>
        <dbReference type="PROSITE-ProRule" id="PRU00042"/>
    </source>
</evidence>
<dbReference type="PANTHER" id="PTHR24384">
    <property type="entry name" value="FINGER PUTATIVE TRANSCRIPTION FACTOR FAMILY-RELATED"/>
    <property type="match status" value="1"/>
</dbReference>
<feature type="domain" description="C2H2-type" evidence="12">
    <location>
        <begin position="229"/>
        <end position="257"/>
    </location>
</feature>
<feature type="domain" description="C2H2-type" evidence="12">
    <location>
        <begin position="440"/>
        <end position="467"/>
    </location>
</feature>
<dbReference type="Proteomes" id="UP000007819">
    <property type="component" value="Chromosome A1"/>
</dbReference>
<feature type="domain" description="C2H2-type" evidence="12">
    <location>
        <begin position="323"/>
        <end position="350"/>
    </location>
</feature>
<dbReference type="EnsemblMetazoa" id="XM_029486765.1">
    <property type="protein sequence ID" value="XP_029342625.1"/>
    <property type="gene ID" value="LOC103309806"/>
</dbReference>
<evidence type="ECO:0000256" key="9">
    <source>
        <dbReference type="ARBA" id="ARBA00023242"/>
    </source>
</evidence>
<keyword evidence="3" id="KW-0677">Repeat</keyword>
<feature type="domain" description="C2H2-type" evidence="12">
    <location>
        <begin position="412"/>
        <end position="439"/>
    </location>
</feature>
<feature type="compositionally biased region" description="Low complexity" evidence="11">
    <location>
        <begin position="142"/>
        <end position="156"/>
    </location>
</feature>
<dbReference type="InterPro" id="IPR050752">
    <property type="entry name" value="C2H2-ZF_domain"/>
</dbReference>
<dbReference type="SUPFAM" id="SSF57667">
    <property type="entry name" value="beta-beta-alpha zinc fingers"/>
    <property type="match status" value="5"/>
</dbReference>
<keyword evidence="9" id="KW-0539">Nucleus</keyword>